<dbReference type="Gene3D" id="1.25.40.10">
    <property type="entry name" value="Tetratricopeptide repeat domain"/>
    <property type="match status" value="1"/>
</dbReference>
<comment type="caution">
    <text evidence="1">The sequence shown here is derived from an EMBL/GenBank/DDBJ whole genome shotgun (WGS) entry which is preliminary data.</text>
</comment>
<reference evidence="1 2" key="1">
    <citation type="submission" date="2024-06" db="EMBL/GenBank/DDBJ databases">
        <title>A chromosome level genome sequence of Diviner's sage (Salvia divinorum).</title>
        <authorList>
            <person name="Ford S.A."/>
            <person name="Ro D.-K."/>
            <person name="Ness R.W."/>
            <person name="Phillips M.A."/>
        </authorList>
    </citation>
    <scope>NUCLEOTIDE SEQUENCE [LARGE SCALE GENOMIC DNA]</scope>
    <source>
        <strain evidence="1">SAF-2024a</strain>
        <tissue evidence="1">Leaf</tissue>
    </source>
</reference>
<dbReference type="Proteomes" id="UP001567538">
    <property type="component" value="Unassembled WGS sequence"/>
</dbReference>
<dbReference type="EMBL" id="JBEAFC010000011">
    <property type="protein sequence ID" value="KAL1535479.1"/>
    <property type="molecule type" value="Genomic_DNA"/>
</dbReference>
<organism evidence="1 2">
    <name type="scientific">Salvia divinorum</name>
    <name type="common">Maria pastora</name>
    <name type="synonym">Diviner's sage</name>
    <dbReference type="NCBI Taxonomy" id="28513"/>
    <lineage>
        <taxon>Eukaryota</taxon>
        <taxon>Viridiplantae</taxon>
        <taxon>Streptophyta</taxon>
        <taxon>Embryophyta</taxon>
        <taxon>Tracheophyta</taxon>
        <taxon>Spermatophyta</taxon>
        <taxon>Magnoliopsida</taxon>
        <taxon>eudicotyledons</taxon>
        <taxon>Gunneridae</taxon>
        <taxon>Pentapetalae</taxon>
        <taxon>asterids</taxon>
        <taxon>lamiids</taxon>
        <taxon>Lamiales</taxon>
        <taxon>Lamiaceae</taxon>
        <taxon>Nepetoideae</taxon>
        <taxon>Mentheae</taxon>
        <taxon>Salviinae</taxon>
        <taxon>Salvia</taxon>
        <taxon>Salvia subgen. Calosphace</taxon>
    </lineage>
</organism>
<gene>
    <name evidence="1" type="ORF">AAHA92_28252</name>
</gene>
<dbReference type="AlphaFoldDB" id="A0ABD1FWX0"/>
<accession>A0ABD1FWX0</accession>
<evidence type="ECO:0000313" key="2">
    <source>
        <dbReference type="Proteomes" id="UP001567538"/>
    </source>
</evidence>
<dbReference type="InterPro" id="IPR011990">
    <property type="entry name" value="TPR-like_helical_dom_sf"/>
</dbReference>
<protein>
    <submittedName>
        <fullName evidence="1">Pentatricopeptide repeat-containing protein, mitochondrial</fullName>
    </submittedName>
</protein>
<name>A0ABD1FWX0_SALDI</name>
<evidence type="ECO:0000313" key="1">
    <source>
        <dbReference type="EMBL" id="KAL1535479.1"/>
    </source>
</evidence>
<keyword evidence="2" id="KW-1185">Reference proteome</keyword>
<sequence length="77" mass="8852">MGCRCIREPDDAIDLFRNMLRMHPPPSVFDFTKLLTAVVKMQQYSLALHLFDVVCVVSHCIACNTQVRFMHRNLSNG</sequence>
<proteinExistence type="predicted"/>